<comment type="caution">
    <text evidence="2">The sequence shown here is derived from an EMBL/GenBank/DDBJ whole genome shotgun (WGS) entry which is preliminary data.</text>
</comment>
<proteinExistence type="predicted"/>
<gene>
    <name evidence="2" type="ORF">PENTCL1PPCAC_17089</name>
</gene>
<dbReference type="Proteomes" id="UP001432027">
    <property type="component" value="Unassembled WGS sequence"/>
</dbReference>
<keyword evidence="3" id="KW-1185">Reference proteome</keyword>
<keyword evidence="1" id="KW-0812">Transmembrane</keyword>
<keyword evidence="1" id="KW-1133">Transmembrane helix</keyword>
<dbReference type="EMBL" id="BTSX01000004">
    <property type="protein sequence ID" value="GMS94914.1"/>
    <property type="molecule type" value="Genomic_DNA"/>
</dbReference>
<evidence type="ECO:0000256" key="1">
    <source>
        <dbReference type="SAM" id="Phobius"/>
    </source>
</evidence>
<dbReference type="PANTHER" id="PTHR22714:SF7">
    <property type="entry name" value="SOLUTE-BINDING PROTEIN FAMILY 3_N-TERMINAL DOMAIN-CONTAINING PROTEIN"/>
    <property type="match status" value="1"/>
</dbReference>
<dbReference type="AlphaFoldDB" id="A0AAV5TLF5"/>
<name>A0AAV5TLF5_9BILA</name>
<evidence type="ECO:0000313" key="3">
    <source>
        <dbReference type="Proteomes" id="UP001432027"/>
    </source>
</evidence>
<feature type="transmembrane region" description="Helical" evidence="1">
    <location>
        <begin position="38"/>
        <end position="60"/>
    </location>
</feature>
<reference evidence="2" key="1">
    <citation type="submission" date="2023-10" db="EMBL/GenBank/DDBJ databases">
        <title>Genome assembly of Pristionchus species.</title>
        <authorList>
            <person name="Yoshida K."/>
            <person name="Sommer R.J."/>
        </authorList>
    </citation>
    <scope>NUCLEOTIDE SEQUENCE</scope>
    <source>
        <strain evidence="2">RS0144</strain>
    </source>
</reference>
<sequence>MIDPAKIRLFHFTLPFVTMTMTGLCTRVRQTEAWPIDAFVVFPYWIAALIIALGFVVYAIEQLPELFGYPISMRKAPGKAEIVPDMQTMADMLCDPSSKKIVAAYIILYSIFSVNPADPHSLNCDLETIDLSDRVYLKNNLPRFYEVNVNVPYPAVFYLNRKRFNRSTIDRFNQIVQAMFDLEKQDSLWWRRFTGRRRETFSSRAPKSEFAYSPLPLSALLVILYVCAAIIIAAILCFVVELTPLYSKVYRCLHRFVRVFN</sequence>
<feature type="transmembrane region" description="Helical" evidence="1">
    <location>
        <begin position="217"/>
        <end position="240"/>
    </location>
</feature>
<dbReference type="InterPro" id="IPR040128">
    <property type="entry name" value="T25E4.2-like"/>
</dbReference>
<accession>A0AAV5TLF5</accession>
<protein>
    <submittedName>
        <fullName evidence="2">Uncharacterized protein</fullName>
    </submittedName>
</protein>
<organism evidence="2 3">
    <name type="scientific">Pristionchus entomophagus</name>
    <dbReference type="NCBI Taxonomy" id="358040"/>
    <lineage>
        <taxon>Eukaryota</taxon>
        <taxon>Metazoa</taxon>
        <taxon>Ecdysozoa</taxon>
        <taxon>Nematoda</taxon>
        <taxon>Chromadorea</taxon>
        <taxon>Rhabditida</taxon>
        <taxon>Rhabditina</taxon>
        <taxon>Diplogasteromorpha</taxon>
        <taxon>Diplogasteroidea</taxon>
        <taxon>Neodiplogasteridae</taxon>
        <taxon>Pristionchus</taxon>
    </lineage>
</organism>
<dbReference type="PANTHER" id="PTHR22714">
    <property type="entry name" value="PROTEIN CBG02446-RELATED"/>
    <property type="match status" value="1"/>
</dbReference>
<keyword evidence="1" id="KW-0472">Membrane</keyword>
<evidence type="ECO:0000313" key="2">
    <source>
        <dbReference type="EMBL" id="GMS94914.1"/>
    </source>
</evidence>